<comment type="caution">
    <text evidence="1">The sequence shown here is derived from an EMBL/GenBank/DDBJ whole genome shotgun (WGS) entry which is preliminary data.</text>
</comment>
<sequence>MKGTRKWIGFFLGFVCLFFNGCSSQEEPFHEIEPGSVYQGPIEIHEPKATNAQVLSGGQILVDVSNVADGYLMIKTLSGFDTRLKCRISHEADQYTYDLPSDGEYVVFPLQMGDGEYTISVYQNTEGTSYAQIFSESFAVALEEDNRVFVFPNQLVWYTREYPAVLLSYDICQSLSSDQEKVDAIYRYIENYMTYDTDKAASVQSGYIPDLTRVLEEKKGICFDYAALMAAMLRAQDIPSRLVMGNLTSEGIYHAWNEVYVDGQWRWYDPTYGSANSNEQSDYVDDRRY</sequence>
<protein>
    <submittedName>
        <fullName evidence="1">Transglutaminase domain-containing protein</fullName>
    </submittedName>
</protein>
<dbReference type="Proteomes" id="UP000308836">
    <property type="component" value="Unassembled WGS sequence"/>
</dbReference>
<reference evidence="1" key="1">
    <citation type="submission" date="2019-04" db="EMBL/GenBank/DDBJ databases">
        <title>Microbes associate with the intestines of laboratory mice.</title>
        <authorList>
            <person name="Navarre W."/>
            <person name="Wong E."/>
            <person name="Huang K."/>
            <person name="Tropini C."/>
            <person name="Ng K."/>
            <person name="Yu B."/>
        </authorList>
    </citation>
    <scope>NUCLEOTIDE SEQUENCE</scope>
    <source>
        <strain evidence="1">NM09_H32</strain>
    </source>
</reference>
<evidence type="ECO:0000313" key="2">
    <source>
        <dbReference type="Proteomes" id="UP000308836"/>
    </source>
</evidence>
<keyword evidence="2" id="KW-1185">Reference proteome</keyword>
<dbReference type="EMBL" id="SRYG01000002">
    <property type="protein sequence ID" value="TGY67066.1"/>
    <property type="molecule type" value="Genomic_DNA"/>
</dbReference>
<gene>
    <name evidence="1" type="ORF">E5336_01230</name>
</gene>
<name>A0AC61R9P6_9FIRM</name>
<proteinExistence type="predicted"/>
<evidence type="ECO:0000313" key="1">
    <source>
        <dbReference type="EMBL" id="TGY67066.1"/>
    </source>
</evidence>
<organism evidence="1 2">
    <name type="scientific">Dubosiella muris</name>
    <dbReference type="NCBI Taxonomy" id="3038133"/>
    <lineage>
        <taxon>Bacteria</taxon>
        <taxon>Bacillati</taxon>
        <taxon>Bacillota</taxon>
        <taxon>Erysipelotrichia</taxon>
        <taxon>Erysipelotrichales</taxon>
        <taxon>Erysipelotrichaceae</taxon>
        <taxon>Dubosiella</taxon>
    </lineage>
</organism>
<accession>A0AC61R9P6</accession>